<accession>A0ABV9W194</accession>
<comment type="caution">
    <text evidence="1">The sequence shown here is derived from an EMBL/GenBank/DDBJ whole genome shotgun (WGS) entry which is preliminary data.</text>
</comment>
<dbReference type="EMBL" id="JBHSIU010000031">
    <property type="protein sequence ID" value="MFC5001285.1"/>
    <property type="molecule type" value="Genomic_DNA"/>
</dbReference>
<evidence type="ECO:0000313" key="2">
    <source>
        <dbReference type="Proteomes" id="UP001595912"/>
    </source>
</evidence>
<sequence>MSYDLAVWEGDRPANDVAAAAEFKRLYERYMGSAAPVEPTARIAAYVAALLARFPDIGTEAGEDSPWSTAPLMGEAHGPLVYFPMVLGWAEEVSAWAAQLAGVHGLNCYDPQLNQLRLPVDGVLKPVVDRRTVRDAAVRRLTGSMLGRGWQVTRSSRTDAAFAQRQPGGLVFSLSLNPTIGSRGVTFSPFVAAGHLELGRLCNAFMGRPPEEGLGVAVGTAAGLQDLLYADGISLASLTRWAIHSEHEVDAGSDVLLEDLDTYGMPFLEQFKGLGDVITWTYANRGYQARDGILAVACALDGRESEAVAAIEDYAAYGAGQVSRMLEQTTGFVQRFVDHFSIGTDALRRLPSA</sequence>
<gene>
    <name evidence="1" type="ORF">ACFPIJ_26050</name>
</gene>
<dbReference type="RefSeq" id="WP_380118160.1">
    <property type="nucleotide sequence ID" value="NZ_JBHSIU010000031.1"/>
</dbReference>
<reference evidence="2" key="1">
    <citation type="journal article" date="2019" name="Int. J. Syst. Evol. Microbiol.">
        <title>The Global Catalogue of Microorganisms (GCM) 10K type strain sequencing project: providing services to taxonomists for standard genome sequencing and annotation.</title>
        <authorList>
            <consortium name="The Broad Institute Genomics Platform"/>
            <consortium name="The Broad Institute Genome Sequencing Center for Infectious Disease"/>
            <person name="Wu L."/>
            <person name="Ma J."/>
        </authorList>
    </citation>
    <scope>NUCLEOTIDE SEQUENCE [LARGE SCALE GENOMIC DNA]</scope>
    <source>
        <strain evidence="2">CGMCC 4.7152</strain>
    </source>
</reference>
<keyword evidence="2" id="KW-1185">Reference proteome</keyword>
<proteinExistence type="predicted"/>
<evidence type="ECO:0000313" key="1">
    <source>
        <dbReference type="EMBL" id="MFC5001285.1"/>
    </source>
</evidence>
<name>A0ABV9W194_9ACTN</name>
<organism evidence="1 2">
    <name type="scientific">Dactylosporangium cerinum</name>
    <dbReference type="NCBI Taxonomy" id="1434730"/>
    <lineage>
        <taxon>Bacteria</taxon>
        <taxon>Bacillati</taxon>
        <taxon>Actinomycetota</taxon>
        <taxon>Actinomycetes</taxon>
        <taxon>Micromonosporales</taxon>
        <taxon>Micromonosporaceae</taxon>
        <taxon>Dactylosporangium</taxon>
    </lineage>
</organism>
<protein>
    <submittedName>
        <fullName evidence="1">Uncharacterized protein</fullName>
    </submittedName>
</protein>
<dbReference type="Proteomes" id="UP001595912">
    <property type="component" value="Unassembled WGS sequence"/>
</dbReference>